<dbReference type="AlphaFoldDB" id="A0A9N7YIU0"/>
<feature type="non-terminal residue" evidence="3">
    <location>
        <position position="1"/>
    </location>
</feature>
<feature type="region of interest" description="Disordered" evidence="1">
    <location>
        <begin position="33"/>
        <end position="66"/>
    </location>
</feature>
<keyword evidence="4" id="KW-1185">Reference proteome</keyword>
<organism evidence="3 4">
    <name type="scientific">Pleuronectes platessa</name>
    <name type="common">European plaice</name>
    <dbReference type="NCBI Taxonomy" id="8262"/>
    <lineage>
        <taxon>Eukaryota</taxon>
        <taxon>Metazoa</taxon>
        <taxon>Chordata</taxon>
        <taxon>Craniata</taxon>
        <taxon>Vertebrata</taxon>
        <taxon>Euteleostomi</taxon>
        <taxon>Actinopterygii</taxon>
        <taxon>Neopterygii</taxon>
        <taxon>Teleostei</taxon>
        <taxon>Neoteleostei</taxon>
        <taxon>Acanthomorphata</taxon>
        <taxon>Carangaria</taxon>
        <taxon>Pleuronectiformes</taxon>
        <taxon>Pleuronectoidei</taxon>
        <taxon>Pleuronectidae</taxon>
        <taxon>Pleuronectes</taxon>
    </lineage>
</organism>
<comment type="caution">
    <text evidence="3">The sequence shown here is derived from an EMBL/GenBank/DDBJ whole genome shotgun (WGS) entry which is preliminary data.</text>
</comment>
<proteinExistence type="predicted"/>
<dbReference type="Proteomes" id="UP001153269">
    <property type="component" value="Unassembled WGS sequence"/>
</dbReference>
<evidence type="ECO:0000256" key="2">
    <source>
        <dbReference type="SAM" id="Phobius"/>
    </source>
</evidence>
<keyword evidence="2" id="KW-0472">Membrane</keyword>
<keyword evidence="2" id="KW-1133">Transmembrane helix</keyword>
<dbReference type="EMBL" id="CADEAL010000953">
    <property type="protein sequence ID" value="CAB1427218.1"/>
    <property type="molecule type" value="Genomic_DNA"/>
</dbReference>
<evidence type="ECO:0000313" key="4">
    <source>
        <dbReference type="Proteomes" id="UP001153269"/>
    </source>
</evidence>
<reference evidence="3" key="1">
    <citation type="submission" date="2020-03" db="EMBL/GenBank/DDBJ databases">
        <authorList>
            <person name="Weist P."/>
        </authorList>
    </citation>
    <scope>NUCLEOTIDE SEQUENCE</scope>
</reference>
<gene>
    <name evidence="3" type="ORF">PLEPLA_LOCUS15156</name>
</gene>
<sequence length="66" mass="6737">KPISVTAIIIIIIIIITAVVALAVIGFIVYRRKKAQSTSLAGKDPGASEPLRSGDGGSNSPSETSS</sequence>
<name>A0A9N7YIU0_PLEPL</name>
<keyword evidence="2" id="KW-0812">Transmembrane</keyword>
<evidence type="ECO:0000256" key="1">
    <source>
        <dbReference type="SAM" id="MobiDB-lite"/>
    </source>
</evidence>
<protein>
    <submittedName>
        <fullName evidence="3">Uncharacterized protein</fullName>
    </submittedName>
</protein>
<evidence type="ECO:0000313" key="3">
    <source>
        <dbReference type="EMBL" id="CAB1427218.1"/>
    </source>
</evidence>
<accession>A0A9N7YIU0</accession>
<feature type="transmembrane region" description="Helical" evidence="2">
    <location>
        <begin position="6"/>
        <end position="30"/>
    </location>
</feature>